<keyword evidence="4 8" id="KW-0611">Plant defense</keyword>
<feature type="transmembrane region" description="Helical" evidence="10">
    <location>
        <begin position="346"/>
        <end position="371"/>
    </location>
</feature>
<feature type="compositionally biased region" description="Basic and acidic residues" evidence="9">
    <location>
        <begin position="446"/>
        <end position="456"/>
    </location>
</feature>
<dbReference type="GO" id="GO:0006952">
    <property type="term" value="P:defense response"/>
    <property type="evidence" value="ECO:0007669"/>
    <property type="project" value="UniProtKB-KW"/>
</dbReference>
<organism evidence="11 12">
    <name type="scientific">Phaseolus coccineus</name>
    <name type="common">Scarlet runner bean</name>
    <name type="synonym">Phaseolus multiflorus</name>
    <dbReference type="NCBI Taxonomy" id="3886"/>
    <lineage>
        <taxon>Eukaryota</taxon>
        <taxon>Viridiplantae</taxon>
        <taxon>Streptophyta</taxon>
        <taxon>Embryophyta</taxon>
        <taxon>Tracheophyta</taxon>
        <taxon>Spermatophyta</taxon>
        <taxon>Magnoliopsida</taxon>
        <taxon>eudicotyledons</taxon>
        <taxon>Gunneridae</taxon>
        <taxon>Pentapetalae</taxon>
        <taxon>rosids</taxon>
        <taxon>fabids</taxon>
        <taxon>Fabales</taxon>
        <taxon>Fabaceae</taxon>
        <taxon>Papilionoideae</taxon>
        <taxon>50 kb inversion clade</taxon>
        <taxon>NPAAA clade</taxon>
        <taxon>indigoferoid/millettioid clade</taxon>
        <taxon>Phaseoleae</taxon>
        <taxon>Phaseolus</taxon>
    </lineage>
</organism>
<feature type="transmembrane region" description="Helical" evidence="10">
    <location>
        <begin position="277"/>
        <end position="295"/>
    </location>
</feature>
<comment type="subcellular location">
    <subcellularLocation>
        <location evidence="1 8">Membrane</location>
        <topology evidence="1 8">Multi-pass membrane protein</topology>
    </subcellularLocation>
</comment>
<evidence type="ECO:0000256" key="2">
    <source>
        <dbReference type="ARBA" id="ARBA00006574"/>
    </source>
</evidence>
<evidence type="ECO:0000256" key="8">
    <source>
        <dbReference type="RuleBase" id="RU280816"/>
    </source>
</evidence>
<evidence type="ECO:0000256" key="6">
    <source>
        <dbReference type="ARBA" id="ARBA00023136"/>
    </source>
</evidence>
<dbReference type="PANTHER" id="PTHR31942">
    <property type="entry name" value="MLO-LIKE PROTEIN 1"/>
    <property type="match status" value="1"/>
</dbReference>
<comment type="caution">
    <text evidence="11">The sequence shown here is derived from an EMBL/GenBank/DDBJ whole genome shotgun (WGS) entry which is preliminary data.</text>
</comment>
<evidence type="ECO:0000256" key="1">
    <source>
        <dbReference type="ARBA" id="ARBA00004141"/>
    </source>
</evidence>
<dbReference type="Pfam" id="PF03094">
    <property type="entry name" value="Mlo"/>
    <property type="match status" value="2"/>
</dbReference>
<evidence type="ECO:0000256" key="7">
    <source>
        <dbReference type="ARBA" id="ARBA00023265"/>
    </source>
</evidence>
<dbReference type="PANTHER" id="PTHR31942:SF118">
    <property type="entry name" value="MLO-LIKE PROTEIN"/>
    <property type="match status" value="1"/>
</dbReference>
<feature type="region of interest" description="Disordered" evidence="9">
    <location>
        <begin position="426"/>
        <end position="458"/>
    </location>
</feature>
<evidence type="ECO:0000256" key="5">
    <source>
        <dbReference type="ARBA" id="ARBA00022989"/>
    </source>
</evidence>
<evidence type="ECO:0000313" key="12">
    <source>
        <dbReference type="Proteomes" id="UP001374584"/>
    </source>
</evidence>
<feature type="transmembrane region" description="Helical" evidence="10">
    <location>
        <begin position="252"/>
        <end position="271"/>
    </location>
</feature>
<evidence type="ECO:0000313" key="11">
    <source>
        <dbReference type="EMBL" id="KAK7366895.1"/>
    </source>
</evidence>
<accession>A0AAN9N5B6</accession>
<keyword evidence="7 8" id="KW-0568">Pathogenesis-related protein</keyword>
<sequence length="479" mass="52102">MKKKVGVLLWFPCGTDRVAWVETSAAALPRLGEGVFPCGTDSVAWETGAAAALLRLGEGVTLSVPIKARADKLVYPEEIVNICQALTVWLGVETGASTLSSFHAALTVWLGVETGAAALSSFHAALTLWLGVETGAAAALPRLGEGVTGDVALPRLGEGVTLSVPIRARADKLVYPEEIVIISLTVWLGVETGAAALPRLGEGVGCFFRQFYRSVGKADYLALCNGFITVHLAPGSKFNFQKYIKRSLEDDFKVVVGVSPVLWASFVVFLLLNVNGWYAMFWASLIPVVIILAVGTKHQVALAKMAIEITERHAVVQGSDRYFWFGRLQLYSFGLRNCFHADYKFAIVKVALGLAALCLCSNITLPLYALVTQASSCVFLENEIEKLVGEEIVCWLSKGFTLHMCFNLHFKGLYSSKVREKVESKVVESEPGNRSLPAEEAPPPNKADEDRMERKTPPLGYVCHGCKVPGRRLYSALPY</sequence>
<keyword evidence="8" id="KW-0112">Calmodulin-binding</keyword>
<evidence type="ECO:0000256" key="10">
    <source>
        <dbReference type="SAM" id="Phobius"/>
    </source>
</evidence>
<dbReference type="InterPro" id="IPR004326">
    <property type="entry name" value="Mlo"/>
</dbReference>
<dbReference type="EMBL" id="JAYMYR010000004">
    <property type="protein sequence ID" value="KAK7366895.1"/>
    <property type="molecule type" value="Genomic_DNA"/>
</dbReference>
<keyword evidence="5 8" id="KW-1133">Transmembrane helix</keyword>
<dbReference type="AlphaFoldDB" id="A0AAN9N5B6"/>
<keyword evidence="12" id="KW-1185">Reference proteome</keyword>
<keyword evidence="3 8" id="KW-0812">Transmembrane</keyword>
<dbReference type="GO" id="GO:0005516">
    <property type="term" value="F:calmodulin binding"/>
    <property type="evidence" value="ECO:0007669"/>
    <property type="project" value="UniProtKB-KW"/>
</dbReference>
<evidence type="ECO:0000256" key="3">
    <source>
        <dbReference type="ARBA" id="ARBA00022692"/>
    </source>
</evidence>
<comment type="domain">
    <text evidence="8">The C-terminus contains a calmodulin-binding domain, which binds calmodulin in a calcium-dependent fashion.</text>
</comment>
<protein>
    <recommendedName>
        <fullName evidence="8">MLO-like protein</fullName>
    </recommendedName>
</protein>
<dbReference type="GO" id="GO:0016020">
    <property type="term" value="C:membrane"/>
    <property type="evidence" value="ECO:0007669"/>
    <property type="project" value="UniProtKB-SubCell"/>
</dbReference>
<evidence type="ECO:0000256" key="9">
    <source>
        <dbReference type="SAM" id="MobiDB-lite"/>
    </source>
</evidence>
<comment type="function">
    <text evidence="8">May be involved in modulation of pathogen defense and leaf cell death.</text>
</comment>
<proteinExistence type="inferred from homology"/>
<evidence type="ECO:0000256" key="4">
    <source>
        <dbReference type="ARBA" id="ARBA00022821"/>
    </source>
</evidence>
<comment type="similarity">
    <text evidence="2 8">Belongs to the MLO family.</text>
</comment>
<reference evidence="11 12" key="1">
    <citation type="submission" date="2024-01" db="EMBL/GenBank/DDBJ databases">
        <title>The genomes of 5 underutilized Papilionoideae crops provide insights into root nodulation and disease resistanc.</title>
        <authorList>
            <person name="Jiang F."/>
        </authorList>
    </citation>
    <scope>NUCLEOTIDE SEQUENCE [LARGE SCALE GENOMIC DNA]</scope>
    <source>
        <strain evidence="11">JINMINGXINNONG_FW02</strain>
        <tissue evidence="11">Leaves</tissue>
    </source>
</reference>
<gene>
    <name evidence="8" type="primary">MLO</name>
    <name evidence="11" type="ORF">VNO80_08898</name>
</gene>
<name>A0AAN9N5B6_PHACN</name>
<dbReference type="Proteomes" id="UP001374584">
    <property type="component" value="Unassembled WGS sequence"/>
</dbReference>
<keyword evidence="6 8" id="KW-0472">Membrane</keyword>